<proteinExistence type="predicted"/>
<reference evidence="1 2" key="1">
    <citation type="submission" date="2021-06" db="EMBL/GenBank/DDBJ databases">
        <authorList>
            <person name="Palmer J.M."/>
        </authorList>
    </citation>
    <scope>NUCLEOTIDE SEQUENCE [LARGE SCALE GENOMIC DNA]</scope>
    <source>
        <strain evidence="1 2">GA_2019</strain>
        <tissue evidence="1">Muscle</tissue>
    </source>
</reference>
<name>A0ABV0MX76_9TELE</name>
<evidence type="ECO:0000313" key="1">
    <source>
        <dbReference type="EMBL" id="MEQ2163730.1"/>
    </source>
</evidence>
<dbReference type="Proteomes" id="UP001476798">
    <property type="component" value="Unassembled WGS sequence"/>
</dbReference>
<evidence type="ECO:0000313" key="2">
    <source>
        <dbReference type="Proteomes" id="UP001476798"/>
    </source>
</evidence>
<accession>A0ABV0MX76</accession>
<organism evidence="1 2">
    <name type="scientific">Goodea atripinnis</name>
    <dbReference type="NCBI Taxonomy" id="208336"/>
    <lineage>
        <taxon>Eukaryota</taxon>
        <taxon>Metazoa</taxon>
        <taxon>Chordata</taxon>
        <taxon>Craniata</taxon>
        <taxon>Vertebrata</taxon>
        <taxon>Euteleostomi</taxon>
        <taxon>Actinopterygii</taxon>
        <taxon>Neopterygii</taxon>
        <taxon>Teleostei</taxon>
        <taxon>Neoteleostei</taxon>
        <taxon>Acanthomorphata</taxon>
        <taxon>Ovalentaria</taxon>
        <taxon>Atherinomorphae</taxon>
        <taxon>Cyprinodontiformes</taxon>
        <taxon>Goodeidae</taxon>
        <taxon>Goodea</taxon>
    </lineage>
</organism>
<dbReference type="EMBL" id="JAHRIO010016783">
    <property type="protein sequence ID" value="MEQ2163730.1"/>
    <property type="molecule type" value="Genomic_DNA"/>
</dbReference>
<keyword evidence="2" id="KW-1185">Reference proteome</keyword>
<comment type="caution">
    <text evidence="1">The sequence shown here is derived from an EMBL/GenBank/DDBJ whole genome shotgun (WGS) entry which is preliminary data.</text>
</comment>
<gene>
    <name evidence="1" type="ORF">GOODEAATRI_033297</name>
</gene>
<sequence length="109" mass="12314">MLSQGVGQHLNVGSDPKAIRRSLTGLAVLLCESRLGSVEKVLGPGLYSWQNWLIAVFCWKPFTALRCFPVFECDFNARTPFVPTDEVVRLWYNSNETRANYTKAACWSL</sequence>
<protein>
    <submittedName>
        <fullName evidence="1">Uncharacterized protein</fullName>
    </submittedName>
</protein>